<dbReference type="PANTHER" id="PTHR40763:SF4">
    <property type="entry name" value="DUF1707 DOMAIN-CONTAINING PROTEIN"/>
    <property type="match status" value="1"/>
</dbReference>
<dbReference type="AlphaFoldDB" id="A0A0N1JYZ1"/>
<dbReference type="Pfam" id="PF08044">
    <property type="entry name" value="DUF1707"/>
    <property type="match status" value="1"/>
</dbReference>
<gene>
    <name evidence="3" type="ORF">ADL29_09650</name>
</gene>
<sequence length="227" mass="24693">MTDGRPELPELRAADADRERVADILRDALAEGRLEMTEFEERLDAAYQARTYGELAPLTADLPVTPPSSAAGRPNSAGMPDGWAGRIGGTPTSRGAFAMWSGFRRKGRWTAPRRFTGVTFQGGGKIDLREADFETPEITIRCIAVQGGIEVVVPPGVQVRVKGFALMGRFRRAEDGTGDPGAPVVNITGFVFQGGVDTQRKATKAERQRLKEARREALGERPRKELG</sequence>
<feature type="domain" description="DUF1707" evidence="2">
    <location>
        <begin position="11"/>
        <end position="63"/>
    </location>
</feature>
<name>A0A0N1JYZ1_9ACTN</name>
<accession>A0A0N1JYZ1</accession>
<evidence type="ECO:0000259" key="2">
    <source>
        <dbReference type="Pfam" id="PF08044"/>
    </source>
</evidence>
<organism evidence="3 4">
    <name type="scientific">Streptomyces chattanoogensis</name>
    <dbReference type="NCBI Taxonomy" id="66876"/>
    <lineage>
        <taxon>Bacteria</taxon>
        <taxon>Bacillati</taxon>
        <taxon>Actinomycetota</taxon>
        <taxon>Actinomycetes</taxon>
        <taxon>Kitasatosporales</taxon>
        <taxon>Streptomycetaceae</taxon>
        <taxon>Streptomyces</taxon>
    </lineage>
</organism>
<dbReference type="PANTHER" id="PTHR40763">
    <property type="entry name" value="MEMBRANE PROTEIN-RELATED"/>
    <property type="match status" value="1"/>
</dbReference>
<evidence type="ECO:0000256" key="1">
    <source>
        <dbReference type="SAM" id="MobiDB-lite"/>
    </source>
</evidence>
<comment type="caution">
    <text evidence="3">The sequence shown here is derived from an EMBL/GenBank/DDBJ whole genome shotgun (WGS) entry which is preliminary data.</text>
</comment>
<dbReference type="Proteomes" id="UP000037982">
    <property type="component" value="Unassembled WGS sequence"/>
</dbReference>
<feature type="region of interest" description="Disordered" evidence="1">
    <location>
        <begin position="59"/>
        <end position="83"/>
    </location>
</feature>
<evidence type="ECO:0000313" key="3">
    <source>
        <dbReference type="EMBL" id="KPC64885.1"/>
    </source>
</evidence>
<reference evidence="4" key="1">
    <citation type="submission" date="2015-07" db="EMBL/GenBank/DDBJ databases">
        <authorList>
            <person name="Ju K.-S."/>
            <person name="Doroghazi J.R."/>
            <person name="Metcalf W.W."/>
        </authorList>
    </citation>
    <scope>NUCLEOTIDE SEQUENCE [LARGE SCALE GENOMIC DNA]</scope>
    <source>
        <strain evidence="4">NRRL ISP-5002</strain>
    </source>
</reference>
<proteinExistence type="predicted"/>
<feature type="region of interest" description="Disordered" evidence="1">
    <location>
        <begin position="198"/>
        <end position="227"/>
    </location>
</feature>
<dbReference type="InterPro" id="IPR012551">
    <property type="entry name" value="DUF1707_SHOCT-like"/>
</dbReference>
<protein>
    <recommendedName>
        <fullName evidence="2">DUF1707 domain-containing protein</fullName>
    </recommendedName>
</protein>
<keyword evidence="4" id="KW-1185">Reference proteome</keyword>
<dbReference type="RefSeq" id="WP_053923260.1">
    <property type="nucleotide sequence ID" value="NZ_LGKG01000068.1"/>
</dbReference>
<evidence type="ECO:0000313" key="4">
    <source>
        <dbReference type="Proteomes" id="UP000037982"/>
    </source>
</evidence>
<dbReference type="PATRIC" id="fig|66876.3.peg.2097"/>
<dbReference type="EMBL" id="LGKG01000068">
    <property type="protein sequence ID" value="KPC64885.1"/>
    <property type="molecule type" value="Genomic_DNA"/>
</dbReference>